<evidence type="ECO:0000313" key="2">
    <source>
        <dbReference type="EMBL" id="MFH0259136.1"/>
    </source>
</evidence>
<dbReference type="Proteomes" id="UP001607125">
    <property type="component" value="Unassembled WGS sequence"/>
</dbReference>
<feature type="transmembrane region" description="Helical" evidence="1">
    <location>
        <begin position="112"/>
        <end position="129"/>
    </location>
</feature>
<evidence type="ECO:0000313" key="3">
    <source>
        <dbReference type="Proteomes" id="UP001607125"/>
    </source>
</evidence>
<name>A0ABW7IC26_9VIBR</name>
<feature type="transmembrane region" description="Helical" evidence="1">
    <location>
        <begin position="208"/>
        <end position="228"/>
    </location>
</feature>
<comment type="caution">
    <text evidence="2">The sequence shown here is derived from an EMBL/GenBank/DDBJ whole genome shotgun (WGS) entry which is preliminary data.</text>
</comment>
<accession>A0ABW7IC26</accession>
<dbReference type="EMBL" id="JBIHSF010000004">
    <property type="protein sequence ID" value="MFH0259136.1"/>
    <property type="molecule type" value="Genomic_DNA"/>
</dbReference>
<sequence>MTIINQKTTNLKWWRGALNGTSFIVLSMLSVANGLTNNFIAWSADAGPFPLTPIILLALFSIVVVHASEKTTPHSLFVPIAILVICVLVPSSLFSWIGILFAALAYRKQTGSFNGEVMLLVMLALSFLWRDSLFKITSGFILNAETWLIGVTLSPFFPELSVYKNHLLLSEAHNLSIGVGCSVFSNLSLVILGWMSIYYLLGYRKMNVLWFVCILAVLIVTNIVRIGLMSIDYQTYVLVHEGVGATVYNTFLILVSASPLILSFFNIKGDV</sequence>
<dbReference type="RefSeq" id="WP_394628375.1">
    <property type="nucleotide sequence ID" value="NZ_JBIHSF010000004.1"/>
</dbReference>
<keyword evidence="1" id="KW-1133">Transmembrane helix</keyword>
<feature type="transmembrane region" description="Helical" evidence="1">
    <location>
        <begin position="136"/>
        <end position="157"/>
    </location>
</feature>
<evidence type="ECO:0000256" key="1">
    <source>
        <dbReference type="SAM" id="Phobius"/>
    </source>
</evidence>
<protein>
    <recommendedName>
        <fullName evidence="4">Exosortase</fullName>
    </recommendedName>
</protein>
<keyword evidence="1" id="KW-0472">Membrane</keyword>
<feature type="transmembrane region" description="Helical" evidence="1">
    <location>
        <begin position="248"/>
        <end position="267"/>
    </location>
</feature>
<feature type="transmembrane region" description="Helical" evidence="1">
    <location>
        <begin position="48"/>
        <end position="68"/>
    </location>
</feature>
<evidence type="ECO:0008006" key="4">
    <source>
        <dbReference type="Google" id="ProtNLM"/>
    </source>
</evidence>
<feature type="transmembrane region" description="Helical" evidence="1">
    <location>
        <begin position="21"/>
        <end position="42"/>
    </location>
</feature>
<proteinExistence type="predicted"/>
<gene>
    <name evidence="2" type="ORF">ACGRH2_01565</name>
</gene>
<organism evidence="2 3">
    <name type="scientific">Vibrio barjaei</name>
    <dbReference type="NCBI Taxonomy" id="1676683"/>
    <lineage>
        <taxon>Bacteria</taxon>
        <taxon>Pseudomonadati</taxon>
        <taxon>Pseudomonadota</taxon>
        <taxon>Gammaproteobacteria</taxon>
        <taxon>Vibrionales</taxon>
        <taxon>Vibrionaceae</taxon>
        <taxon>Vibrio</taxon>
    </lineage>
</organism>
<keyword evidence="3" id="KW-1185">Reference proteome</keyword>
<reference evidence="2 3" key="1">
    <citation type="submission" date="2024-10" db="EMBL/GenBank/DDBJ databases">
        <authorList>
            <person name="Yibar A."/>
            <person name="Saticioglu I.B."/>
            <person name="Duman M."/>
            <person name="Ajmi N."/>
            <person name="Gurler F."/>
            <person name="Ay H."/>
            <person name="Onuk E."/>
            <person name="Guler S."/>
            <person name="Romalde J.L."/>
        </authorList>
    </citation>
    <scope>NUCLEOTIDE SEQUENCE [LARGE SCALE GENOMIC DNA]</scope>
    <source>
        <strain evidence="2 3">1-TCBS-B</strain>
    </source>
</reference>
<keyword evidence="1" id="KW-0812">Transmembrane</keyword>
<feature type="transmembrane region" description="Helical" evidence="1">
    <location>
        <begin position="80"/>
        <end position="106"/>
    </location>
</feature>
<feature type="transmembrane region" description="Helical" evidence="1">
    <location>
        <begin position="177"/>
        <end position="201"/>
    </location>
</feature>